<dbReference type="RefSeq" id="XP_007802004.1">
    <property type="nucleotide sequence ID" value="XM_007803813.1"/>
</dbReference>
<keyword evidence="4" id="KW-1185">Reference proteome</keyword>
<feature type="region of interest" description="Disordered" evidence="1">
    <location>
        <begin position="75"/>
        <end position="165"/>
    </location>
</feature>
<dbReference type="SMART" id="SM00220">
    <property type="entry name" value="S_TKc"/>
    <property type="match status" value="1"/>
</dbReference>
<dbReference type="GO" id="GO:0005524">
    <property type="term" value="F:ATP binding"/>
    <property type="evidence" value="ECO:0007669"/>
    <property type="project" value="InterPro"/>
</dbReference>
<feature type="compositionally biased region" description="Basic residues" evidence="1">
    <location>
        <begin position="18"/>
        <end position="30"/>
    </location>
</feature>
<dbReference type="PROSITE" id="PS50011">
    <property type="entry name" value="PROTEIN_KINASE_DOM"/>
    <property type="match status" value="1"/>
</dbReference>
<gene>
    <name evidence="3" type="ORF">EPUS_06089</name>
</gene>
<dbReference type="HOGENOM" id="CLU_312385_0_0_1"/>
<dbReference type="CDD" id="cd00180">
    <property type="entry name" value="PKc"/>
    <property type="match status" value="1"/>
</dbReference>
<feature type="region of interest" description="Disordered" evidence="1">
    <location>
        <begin position="18"/>
        <end position="44"/>
    </location>
</feature>
<evidence type="ECO:0000259" key="2">
    <source>
        <dbReference type="PROSITE" id="PS50011"/>
    </source>
</evidence>
<dbReference type="Gene3D" id="1.10.510.10">
    <property type="entry name" value="Transferase(Phosphotransferase) domain 1"/>
    <property type="match status" value="1"/>
</dbReference>
<evidence type="ECO:0000313" key="3">
    <source>
        <dbReference type="EMBL" id="ERF72333.1"/>
    </source>
</evidence>
<accession>U1GJK1</accession>
<dbReference type="PANTHER" id="PTHR24359">
    <property type="entry name" value="SERINE/THREONINE-PROTEIN KINASE SBK1"/>
    <property type="match status" value="1"/>
</dbReference>
<dbReference type="eggNOG" id="KOG0667">
    <property type="taxonomic scope" value="Eukaryota"/>
</dbReference>
<dbReference type="AlphaFoldDB" id="U1GJK1"/>
<evidence type="ECO:0000256" key="1">
    <source>
        <dbReference type="SAM" id="MobiDB-lite"/>
    </source>
</evidence>
<dbReference type="OrthoDB" id="4161807at2759"/>
<dbReference type="InterPro" id="IPR011009">
    <property type="entry name" value="Kinase-like_dom_sf"/>
</dbReference>
<dbReference type="Pfam" id="PF00069">
    <property type="entry name" value="Pkinase"/>
    <property type="match status" value="1"/>
</dbReference>
<dbReference type="GeneID" id="19241036"/>
<feature type="domain" description="Protein kinase" evidence="2">
    <location>
        <begin position="462"/>
        <end position="777"/>
    </location>
</feature>
<feature type="compositionally biased region" description="Basic and acidic residues" evidence="1">
    <location>
        <begin position="156"/>
        <end position="165"/>
    </location>
</feature>
<dbReference type="EMBL" id="KE721110">
    <property type="protein sequence ID" value="ERF72333.1"/>
    <property type="molecule type" value="Genomic_DNA"/>
</dbReference>
<dbReference type="GO" id="GO:0004674">
    <property type="term" value="F:protein serine/threonine kinase activity"/>
    <property type="evidence" value="ECO:0007669"/>
    <property type="project" value="TreeGrafter"/>
</dbReference>
<evidence type="ECO:0000313" key="4">
    <source>
        <dbReference type="Proteomes" id="UP000019373"/>
    </source>
</evidence>
<name>U1GJK1_ENDPU</name>
<protein>
    <recommendedName>
        <fullName evidence="2">Protein kinase domain-containing protein</fullName>
    </recommendedName>
</protein>
<dbReference type="PANTHER" id="PTHR24359:SF37">
    <property type="entry name" value="PROTEIN KINASE DOMAIN-CONTAINING PROTEIN"/>
    <property type="match status" value="1"/>
</dbReference>
<feature type="region of interest" description="Disordered" evidence="1">
    <location>
        <begin position="916"/>
        <end position="939"/>
    </location>
</feature>
<feature type="compositionally biased region" description="Basic residues" evidence="1">
    <location>
        <begin position="143"/>
        <end position="155"/>
    </location>
</feature>
<sequence length="939" mass="106659">MALSIFTDFMRVCKHHYQRRRGKARRRNSTKHHDPSITPVDAVERQIPDQGLPERSSQVPLAENVVQKPISSLVDHNLVPPTTESSNFTDVSASKPEMEHSPPSPRTTGPESPSHDSGSRMSIASSPPEPFPRLHHEPCSPGKSHRLQTPHTLKHRTSDRSARRQYYDQDRDRVIPKEILCYLKVIFDGKPLSERTSFEKLDWQDDASYGTVHKAAQNCLNASPETINKNVWRTDGVCKLFREKQECSSKALETEDQWSEVLHLIIAEFVTIPGNEYAKFHLEITWTYAAVDLPGTEKTQKRRYSREIADLIDSRIKTNWRGRKFIPQKDLHAIMSPSVIEHLINKDESLANTEHAGLGDSPAMNKKKFIDDVASYHKHLLALCVHEDLPLICLWQMLYLGPKPAQFPLGISDKPPAAEKIKFDNLIFKQWFFTAYRFPKPTDAKVHCFDLTDNDILPIEGCGKTKPIGSGAFKTVYEVQIQPGHHRFTADKTSVFALKEFKNGCAFEDFERESKVLRKLVNVPHKHITPHYASWRQGGHFFMLSPLAFCNLKGYWKQERPRLSDPDFVLWELRQLRGLADGLRFIYNLGGWHHDLKGENILVFKEGDSGGPTLKIADFGSAKIRARRSAPRDESSPTDHYSQGTSAYEAPDYVIRGETSRPYDVWTLGCIFLDFLVWTFGSFPSELETFSKQRREIKGGQIGNDTMFWYVERNREGYKTHWKPYVSKRLHELEEQCNSDKGRAVFKELVLTTSKMLRMDPSKRPKPHEVHNDMERMILWAEEAVKEPDWNIQNLLIGSVPSTSKSETSGEAGGDEVPVEAPLGHLMMDNTAFLRAPMASGRNRTRNPLSDSPTLICMGLNENLNLTENGPNNPHLVVDNCDHISDCNTLELNSTTAPTLYGSHMISPDRDRFAEARTAVPSTTASDSHLPPTPHPSIP</sequence>
<proteinExistence type="predicted"/>
<dbReference type="Proteomes" id="UP000019373">
    <property type="component" value="Unassembled WGS sequence"/>
</dbReference>
<organism evidence="3 4">
    <name type="scientific">Endocarpon pusillum (strain Z07020 / HMAS-L-300199)</name>
    <name type="common">Lichen-forming fungus</name>
    <dbReference type="NCBI Taxonomy" id="1263415"/>
    <lineage>
        <taxon>Eukaryota</taxon>
        <taxon>Fungi</taxon>
        <taxon>Dikarya</taxon>
        <taxon>Ascomycota</taxon>
        <taxon>Pezizomycotina</taxon>
        <taxon>Eurotiomycetes</taxon>
        <taxon>Chaetothyriomycetidae</taxon>
        <taxon>Verrucariales</taxon>
        <taxon>Verrucariaceae</taxon>
        <taxon>Endocarpon</taxon>
    </lineage>
</organism>
<feature type="compositionally biased region" description="Polar residues" evidence="1">
    <location>
        <begin position="80"/>
        <end position="92"/>
    </location>
</feature>
<dbReference type="OMA" id="NDMERMI"/>
<dbReference type="InterPro" id="IPR000719">
    <property type="entry name" value="Prot_kinase_dom"/>
</dbReference>
<reference evidence="4" key="1">
    <citation type="journal article" date="2014" name="BMC Genomics">
        <title>Genome characteristics reveal the impact of lichenization on lichen-forming fungus Endocarpon pusillum Hedwig (Verrucariales, Ascomycota).</title>
        <authorList>
            <person name="Wang Y.-Y."/>
            <person name="Liu B."/>
            <person name="Zhang X.-Y."/>
            <person name="Zhou Q.-M."/>
            <person name="Zhang T."/>
            <person name="Li H."/>
            <person name="Yu Y.-F."/>
            <person name="Zhang X.-L."/>
            <person name="Hao X.-Y."/>
            <person name="Wang M."/>
            <person name="Wang L."/>
            <person name="Wei J.-C."/>
        </authorList>
    </citation>
    <scope>NUCLEOTIDE SEQUENCE [LARGE SCALE GENOMIC DNA]</scope>
    <source>
        <strain evidence="4">Z07020 / HMAS-L-300199</strain>
    </source>
</reference>
<dbReference type="SUPFAM" id="SSF56112">
    <property type="entry name" value="Protein kinase-like (PK-like)"/>
    <property type="match status" value="1"/>
</dbReference>